<accession>A0A2C8FB90</accession>
<evidence type="ECO:0000256" key="6">
    <source>
        <dbReference type="ARBA" id="ARBA00023136"/>
    </source>
</evidence>
<dbReference type="KEGG" id="pprf:DPRO_2242"/>
<name>A0A2C8FB90_9BACT</name>
<organism evidence="8 9">
    <name type="scientific">Pseudodesulfovibrio profundus</name>
    <dbReference type="NCBI Taxonomy" id="57320"/>
    <lineage>
        <taxon>Bacteria</taxon>
        <taxon>Pseudomonadati</taxon>
        <taxon>Thermodesulfobacteriota</taxon>
        <taxon>Desulfovibrionia</taxon>
        <taxon>Desulfovibrionales</taxon>
        <taxon>Desulfovibrionaceae</taxon>
    </lineage>
</organism>
<evidence type="ECO:0000256" key="5">
    <source>
        <dbReference type="ARBA" id="ARBA00022989"/>
    </source>
</evidence>
<dbReference type="RefSeq" id="WP_097012060.1">
    <property type="nucleotide sequence ID" value="NZ_LT907975.1"/>
</dbReference>
<evidence type="ECO:0000256" key="2">
    <source>
        <dbReference type="ARBA" id="ARBA00005262"/>
    </source>
</evidence>
<dbReference type="GO" id="GO:0005886">
    <property type="term" value="C:plasma membrane"/>
    <property type="evidence" value="ECO:0007669"/>
    <property type="project" value="UniProtKB-SubCell"/>
</dbReference>
<evidence type="ECO:0000313" key="9">
    <source>
        <dbReference type="Proteomes" id="UP000219215"/>
    </source>
</evidence>
<sequence>MNKPTITQIFTRFLKLGLTAFGGPAMVPYIRRMAVEDERWISEESFRLGMSTIQVIPGATAMQIAAYVGLRSRGGFGALAAYVGFGLPAFLLMLGLTFLYATSQDIPAIAAAFSGLQLMVVALVLSAAIDFSRQYLDSMPSKLLACTTGIWLGLKGNPILALVAACIISIFLFRNEQGRHVPNEHSKSQHPFRAAVIISSTFMAFLGLLWFFFPELGDLALLMVKIDCFAFGGGYVSVPIMLHEVVEVRGWLSPQQFMDGIALGQVTPGPIVMTGAFVGYLMQGVVGAVVATISVFTPSLIFVCAATPFADKLSASPIAQRALKGSLITLVGLMAAVAARFGVAMDWGIIQALIALTAFIALRLRIDIIKVVLAGSLISAFIL</sequence>
<evidence type="ECO:0000256" key="1">
    <source>
        <dbReference type="ARBA" id="ARBA00004651"/>
    </source>
</evidence>
<feature type="transmembrane region" description="Helical" evidence="7">
    <location>
        <begin position="194"/>
        <end position="213"/>
    </location>
</feature>
<dbReference type="PANTHER" id="PTHR43663:SF1">
    <property type="entry name" value="CHROMATE TRANSPORTER"/>
    <property type="match status" value="1"/>
</dbReference>
<keyword evidence="3" id="KW-1003">Cell membrane</keyword>
<gene>
    <name evidence="8" type="ORF">DPRO_2242</name>
</gene>
<dbReference type="InterPro" id="IPR014047">
    <property type="entry name" value="Chr_Tranpt_l_chain"/>
</dbReference>
<evidence type="ECO:0000256" key="4">
    <source>
        <dbReference type="ARBA" id="ARBA00022692"/>
    </source>
</evidence>
<feature type="transmembrane region" description="Helical" evidence="7">
    <location>
        <begin position="288"/>
        <end position="310"/>
    </location>
</feature>
<dbReference type="InterPro" id="IPR052518">
    <property type="entry name" value="CHR_Transporter"/>
</dbReference>
<feature type="transmembrane region" description="Helical" evidence="7">
    <location>
        <begin position="12"/>
        <end position="30"/>
    </location>
</feature>
<dbReference type="PANTHER" id="PTHR43663">
    <property type="entry name" value="CHROMATE TRANSPORT PROTEIN-RELATED"/>
    <property type="match status" value="1"/>
</dbReference>
<dbReference type="EMBL" id="LT907975">
    <property type="protein sequence ID" value="SOB59148.1"/>
    <property type="molecule type" value="Genomic_DNA"/>
</dbReference>
<feature type="transmembrane region" description="Helical" evidence="7">
    <location>
        <begin position="149"/>
        <end position="173"/>
    </location>
</feature>
<feature type="transmembrane region" description="Helical" evidence="7">
    <location>
        <begin position="51"/>
        <end position="70"/>
    </location>
</feature>
<evidence type="ECO:0000256" key="7">
    <source>
        <dbReference type="SAM" id="Phobius"/>
    </source>
</evidence>
<evidence type="ECO:0000256" key="3">
    <source>
        <dbReference type="ARBA" id="ARBA00022475"/>
    </source>
</evidence>
<keyword evidence="5 7" id="KW-1133">Transmembrane helix</keyword>
<dbReference type="GO" id="GO:0015109">
    <property type="term" value="F:chromate transmembrane transporter activity"/>
    <property type="evidence" value="ECO:0007669"/>
    <property type="project" value="InterPro"/>
</dbReference>
<dbReference type="OrthoDB" id="9788907at2"/>
<keyword evidence="9" id="KW-1185">Reference proteome</keyword>
<comment type="similarity">
    <text evidence="2">Belongs to the chromate ion transporter (CHR) (TC 2.A.51) family.</text>
</comment>
<feature type="transmembrane region" description="Helical" evidence="7">
    <location>
        <begin position="219"/>
        <end position="242"/>
    </location>
</feature>
<evidence type="ECO:0000313" key="8">
    <source>
        <dbReference type="EMBL" id="SOB59148.1"/>
    </source>
</evidence>
<dbReference type="InterPro" id="IPR003370">
    <property type="entry name" value="Chromate_transpt"/>
</dbReference>
<dbReference type="Proteomes" id="UP000219215">
    <property type="component" value="Chromosome DPRO"/>
</dbReference>
<feature type="transmembrane region" description="Helical" evidence="7">
    <location>
        <begin position="322"/>
        <end position="341"/>
    </location>
</feature>
<dbReference type="AlphaFoldDB" id="A0A2C8FB90"/>
<evidence type="ECO:0008006" key="10">
    <source>
        <dbReference type="Google" id="ProtNLM"/>
    </source>
</evidence>
<dbReference type="Pfam" id="PF02417">
    <property type="entry name" value="Chromate_transp"/>
    <property type="match status" value="2"/>
</dbReference>
<keyword evidence="6 7" id="KW-0472">Membrane</keyword>
<feature type="transmembrane region" description="Helical" evidence="7">
    <location>
        <begin position="108"/>
        <end position="129"/>
    </location>
</feature>
<comment type="subcellular location">
    <subcellularLocation>
        <location evidence="1">Cell membrane</location>
        <topology evidence="1">Multi-pass membrane protein</topology>
    </subcellularLocation>
</comment>
<dbReference type="NCBIfam" id="TIGR00937">
    <property type="entry name" value="2A51"/>
    <property type="match status" value="1"/>
</dbReference>
<protein>
    <recommendedName>
        <fullName evidence="10">Chromate transporter</fullName>
    </recommendedName>
</protein>
<feature type="transmembrane region" description="Helical" evidence="7">
    <location>
        <begin position="262"/>
        <end position="282"/>
    </location>
</feature>
<dbReference type="PIRSF" id="PIRSF004810">
    <property type="entry name" value="ChrA"/>
    <property type="match status" value="1"/>
</dbReference>
<keyword evidence="4 7" id="KW-0812">Transmembrane</keyword>
<proteinExistence type="inferred from homology"/>
<reference evidence="9" key="1">
    <citation type="submission" date="2017-09" db="EMBL/GenBank/DDBJ databases">
        <authorList>
            <person name="Regsiter A."/>
            <person name="William W."/>
        </authorList>
    </citation>
    <scope>NUCLEOTIDE SEQUENCE [LARGE SCALE GENOMIC DNA]</scope>
    <source>
        <strain evidence="9">500-1</strain>
    </source>
</reference>
<feature type="transmembrane region" description="Helical" evidence="7">
    <location>
        <begin position="76"/>
        <end position="101"/>
    </location>
</feature>